<feature type="transmembrane region" description="Helical" evidence="7">
    <location>
        <begin position="356"/>
        <end position="376"/>
    </location>
</feature>
<keyword evidence="6 7" id="KW-0472">Membrane</keyword>
<dbReference type="InterPro" id="IPR050189">
    <property type="entry name" value="MFS_Efflux_Transporters"/>
</dbReference>
<evidence type="ECO:0000256" key="7">
    <source>
        <dbReference type="SAM" id="Phobius"/>
    </source>
</evidence>
<dbReference type="RefSeq" id="WP_155702779.1">
    <property type="nucleotide sequence ID" value="NZ_CP034235.1"/>
</dbReference>
<feature type="transmembrane region" description="Helical" evidence="7">
    <location>
        <begin position="240"/>
        <end position="260"/>
    </location>
</feature>
<dbReference type="GO" id="GO:0022857">
    <property type="term" value="F:transmembrane transporter activity"/>
    <property type="evidence" value="ECO:0007669"/>
    <property type="project" value="InterPro"/>
</dbReference>
<keyword evidence="10" id="KW-1185">Reference proteome</keyword>
<dbReference type="SUPFAM" id="SSF103473">
    <property type="entry name" value="MFS general substrate transporter"/>
    <property type="match status" value="1"/>
</dbReference>
<name>A0A6B8RQX3_9BACL</name>
<feature type="domain" description="Major facilitator superfamily (MFS) profile" evidence="8">
    <location>
        <begin position="1"/>
        <end position="386"/>
    </location>
</feature>
<evidence type="ECO:0000259" key="8">
    <source>
        <dbReference type="PROSITE" id="PS50850"/>
    </source>
</evidence>
<proteinExistence type="predicted"/>
<dbReference type="GO" id="GO:0005886">
    <property type="term" value="C:plasma membrane"/>
    <property type="evidence" value="ECO:0007669"/>
    <property type="project" value="UniProtKB-SubCell"/>
</dbReference>
<evidence type="ECO:0000256" key="4">
    <source>
        <dbReference type="ARBA" id="ARBA00022692"/>
    </source>
</evidence>
<dbReference type="InterPro" id="IPR020846">
    <property type="entry name" value="MFS_dom"/>
</dbReference>
<protein>
    <submittedName>
        <fullName evidence="9">MFS transporter</fullName>
    </submittedName>
</protein>
<keyword evidence="3" id="KW-1003">Cell membrane</keyword>
<keyword evidence="4 7" id="KW-0812">Transmembrane</keyword>
<dbReference type="AlphaFoldDB" id="A0A6B8RQX3"/>
<feature type="transmembrane region" description="Helical" evidence="7">
    <location>
        <begin position="40"/>
        <end position="60"/>
    </location>
</feature>
<keyword evidence="2" id="KW-0813">Transport</keyword>
<organism evidence="9 10">
    <name type="scientific">Paenibacillus psychroresistens</name>
    <dbReference type="NCBI Taxonomy" id="1778678"/>
    <lineage>
        <taxon>Bacteria</taxon>
        <taxon>Bacillati</taxon>
        <taxon>Bacillota</taxon>
        <taxon>Bacilli</taxon>
        <taxon>Bacillales</taxon>
        <taxon>Paenibacillaceae</taxon>
        <taxon>Paenibacillus</taxon>
    </lineage>
</organism>
<evidence type="ECO:0000256" key="5">
    <source>
        <dbReference type="ARBA" id="ARBA00022989"/>
    </source>
</evidence>
<evidence type="ECO:0000256" key="2">
    <source>
        <dbReference type="ARBA" id="ARBA00022448"/>
    </source>
</evidence>
<evidence type="ECO:0000256" key="6">
    <source>
        <dbReference type="ARBA" id="ARBA00023136"/>
    </source>
</evidence>
<dbReference type="Gene3D" id="1.20.1250.20">
    <property type="entry name" value="MFS general substrate transporter like domains"/>
    <property type="match status" value="1"/>
</dbReference>
<evidence type="ECO:0000256" key="3">
    <source>
        <dbReference type="ARBA" id="ARBA00022475"/>
    </source>
</evidence>
<feature type="transmembrane region" description="Helical" evidence="7">
    <location>
        <begin position="131"/>
        <end position="156"/>
    </location>
</feature>
<dbReference type="OrthoDB" id="2963740at2"/>
<dbReference type="PANTHER" id="PTHR43124:SF3">
    <property type="entry name" value="CHLORAMPHENICOL EFFLUX PUMP RV0191"/>
    <property type="match status" value="1"/>
</dbReference>
<keyword evidence="5 7" id="KW-1133">Transmembrane helix</keyword>
<dbReference type="KEGG" id="ppsc:EHS13_23690"/>
<evidence type="ECO:0000256" key="1">
    <source>
        <dbReference type="ARBA" id="ARBA00004651"/>
    </source>
</evidence>
<feature type="transmembrane region" description="Helical" evidence="7">
    <location>
        <begin position="162"/>
        <end position="180"/>
    </location>
</feature>
<dbReference type="EMBL" id="CP034235">
    <property type="protein sequence ID" value="QGQ97678.1"/>
    <property type="molecule type" value="Genomic_DNA"/>
</dbReference>
<reference evidence="10" key="1">
    <citation type="submission" date="2018-11" db="EMBL/GenBank/DDBJ databases">
        <title>Complete genome sequence of Paenibacillus sp. ML311-T8.</title>
        <authorList>
            <person name="Nam Y.-D."/>
            <person name="Kang J."/>
            <person name="Chung W.-H."/>
            <person name="Park Y.S."/>
        </authorList>
    </citation>
    <scope>NUCLEOTIDE SEQUENCE [LARGE SCALE GENOMIC DNA]</scope>
    <source>
        <strain evidence="10">ML311-T8</strain>
    </source>
</reference>
<evidence type="ECO:0000313" key="10">
    <source>
        <dbReference type="Proteomes" id="UP000426246"/>
    </source>
</evidence>
<feature type="transmembrane region" description="Helical" evidence="7">
    <location>
        <begin position="201"/>
        <end position="220"/>
    </location>
</feature>
<evidence type="ECO:0000313" key="9">
    <source>
        <dbReference type="EMBL" id="QGQ97678.1"/>
    </source>
</evidence>
<feature type="transmembrane region" description="Helical" evidence="7">
    <location>
        <begin position="97"/>
        <end position="119"/>
    </location>
</feature>
<feature type="transmembrane region" description="Helical" evidence="7">
    <location>
        <begin position="72"/>
        <end position="91"/>
    </location>
</feature>
<dbReference type="PROSITE" id="PS00217">
    <property type="entry name" value="SUGAR_TRANSPORT_2"/>
    <property type="match status" value="1"/>
</dbReference>
<feature type="transmembrane region" description="Helical" evidence="7">
    <location>
        <begin position="323"/>
        <end position="344"/>
    </location>
</feature>
<dbReference type="InterPro" id="IPR011701">
    <property type="entry name" value="MFS"/>
</dbReference>
<dbReference type="PANTHER" id="PTHR43124">
    <property type="entry name" value="PURINE EFFLUX PUMP PBUE"/>
    <property type="match status" value="1"/>
</dbReference>
<dbReference type="InterPro" id="IPR036259">
    <property type="entry name" value="MFS_trans_sf"/>
</dbReference>
<comment type="subcellular location">
    <subcellularLocation>
        <location evidence="1">Cell membrane</location>
        <topology evidence="1">Multi-pass membrane protein</topology>
    </subcellularLocation>
</comment>
<dbReference type="Proteomes" id="UP000426246">
    <property type="component" value="Chromosome"/>
</dbReference>
<feature type="transmembrane region" description="Helical" evidence="7">
    <location>
        <begin position="289"/>
        <end position="311"/>
    </location>
</feature>
<dbReference type="Pfam" id="PF07690">
    <property type="entry name" value="MFS_1"/>
    <property type="match status" value="1"/>
</dbReference>
<gene>
    <name evidence="9" type="ORF">EHS13_23690</name>
</gene>
<dbReference type="PROSITE" id="PS50850">
    <property type="entry name" value="MFS"/>
    <property type="match status" value="1"/>
</dbReference>
<dbReference type="InterPro" id="IPR005829">
    <property type="entry name" value="Sugar_transporter_CS"/>
</dbReference>
<accession>A0A6B8RQX3</accession>
<sequence length="390" mass="42170">MMKRSFKFTLLALAVTSTLAPMLAAPAVKLLLLDFKDTNPLLIQLVVTFASFFILPSLLIGSFLSKRISKKAILCIGLILYVIGGVGPAFMDSIAGILVLRAVLGFGIGFITPLMNAFVAEYFEDDERSKMNGLTVGVNGLGGAFFLTIGGAITVLGWRGVFWTYSFGVVLLVLVLLFVPHEKPILTAKTVSRTKTTPIPIRVYKIGLITTALMIMYYVIPSNLASFVVDNGLGSSATSGYLTALSFIFVFLAGITGTRLNKLLKKGIVPFILFLLGLAFLLMSQAFTLWMVAFGVALVGFGFGLAYPILLNKMAIATPIAQMTLAVMLMTGFANIGQFISPLITNLIQSLFHLDSIRSVFFIIMILIVLIFLAAVTQSFTSNKKKILGN</sequence>
<feature type="transmembrane region" description="Helical" evidence="7">
    <location>
        <begin position="267"/>
        <end position="283"/>
    </location>
</feature>